<gene>
    <name evidence="1" type="ORF">BFG57_01710</name>
</gene>
<dbReference type="Pfam" id="PF13046">
    <property type="entry name" value="DUF3906"/>
    <property type="match status" value="1"/>
</dbReference>
<name>A0A1E5LFA1_9BACI</name>
<dbReference type="InterPro" id="IPR024998">
    <property type="entry name" value="DUF3906"/>
</dbReference>
<organism evidence="1 2">
    <name type="scientific">Bacillus solimangrovi</name>
    <dbReference type="NCBI Taxonomy" id="1305675"/>
    <lineage>
        <taxon>Bacteria</taxon>
        <taxon>Bacillati</taxon>
        <taxon>Bacillota</taxon>
        <taxon>Bacilli</taxon>
        <taxon>Bacillales</taxon>
        <taxon>Bacillaceae</taxon>
        <taxon>Bacillus</taxon>
    </lineage>
</organism>
<evidence type="ECO:0000313" key="2">
    <source>
        <dbReference type="Proteomes" id="UP000095209"/>
    </source>
</evidence>
<protein>
    <recommendedName>
        <fullName evidence="3">DUF3906 domain-containing protein</fullName>
    </recommendedName>
</protein>
<comment type="caution">
    <text evidence="1">The sequence shown here is derived from an EMBL/GenBank/DDBJ whole genome shotgun (WGS) entry which is preliminary data.</text>
</comment>
<dbReference type="Proteomes" id="UP000095209">
    <property type="component" value="Unassembled WGS sequence"/>
</dbReference>
<evidence type="ECO:0000313" key="1">
    <source>
        <dbReference type="EMBL" id="OEH92743.1"/>
    </source>
</evidence>
<dbReference type="OrthoDB" id="2382322at2"/>
<proteinExistence type="predicted"/>
<dbReference type="AlphaFoldDB" id="A0A1E5LFA1"/>
<sequence length="68" mass="7885">MNLYRLRATTSAGEFNIVTAAQSEEEAFAYAEQEIEKQFLKIPEIEEIVLYEKKKINKGNAFVIQEEE</sequence>
<reference evidence="1 2" key="1">
    <citation type="submission" date="2016-08" db="EMBL/GenBank/DDBJ databases">
        <title>Genome of Bacillus solimangrovi GH2-4.</title>
        <authorList>
            <person name="Lim S."/>
            <person name="Kim B.-C."/>
        </authorList>
    </citation>
    <scope>NUCLEOTIDE SEQUENCE [LARGE SCALE GENOMIC DNA]</scope>
    <source>
        <strain evidence="1 2">GH2-4</strain>
    </source>
</reference>
<dbReference type="RefSeq" id="WP_069717185.1">
    <property type="nucleotide sequence ID" value="NZ_MJEH01000022.1"/>
</dbReference>
<keyword evidence="2" id="KW-1185">Reference proteome</keyword>
<evidence type="ECO:0008006" key="3">
    <source>
        <dbReference type="Google" id="ProtNLM"/>
    </source>
</evidence>
<accession>A0A1E5LFA1</accession>
<dbReference type="EMBL" id="MJEH01000022">
    <property type="protein sequence ID" value="OEH92743.1"/>
    <property type="molecule type" value="Genomic_DNA"/>
</dbReference>
<dbReference type="STRING" id="1305675.BFG57_01710"/>